<dbReference type="GO" id="GO:0005886">
    <property type="term" value="C:plasma membrane"/>
    <property type="evidence" value="ECO:0007669"/>
    <property type="project" value="TreeGrafter"/>
</dbReference>
<keyword evidence="3" id="KW-1185">Reference proteome</keyword>
<feature type="transmembrane region" description="Helical" evidence="1">
    <location>
        <begin position="167"/>
        <end position="187"/>
    </location>
</feature>
<organism evidence="2 3">
    <name type="scientific">Flavimaribacter sediminis</name>
    <dbReference type="NCBI Taxonomy" id="2865987"/>
    <lineage>
        <taxon>Bacteria</taxon>
        <taxon>Pseudomonadati</taxon>
        <taxon>Pseudomonadota</taxon>
        <taxon>Alphaproteobacteria</taxon>
        <taxon>Hyphomicrobiales</taxon>
        <taxon>Rhizobiaceae</taxon>
        <taxon>Flavimaribacter</taxon>
    </lineage>
</organism>
<feature type="transmembrane region" description="Helical" evidence="1">
    <location>
        <begin position="87"/>
        <end position="104"/>
    </location>
</feature>
<keyword evidence="1" id="KW-0812">Transmembrane</keyword>
<evidence type="ECO:0000313" key="2">
    <source>
        <dbReference type="EMBL" id="MBW8637273.1"/>
    </source>
</evidence>
<comment type="caution">
    <text evidence="2">The sequence shown here is derived from an EMBL/GenBank/DDBJ whole genome shotgun (WGS) entry which is preliminary data.</text>
</comment>
<keyword evidence="1" id="KW-0472">Membrane</keyword>
<dbReference type="PANTHER" id="PTHR34989">
    <property type="entry name" value="PROTEIN HDED"/>
    <property type="match status" value="1"/>
</dbReference>
<dbReference type="Proteomes" id="UP001196509">
    <property type="component" value="Unassembled WGS sequence"/>
</dbReference>
<feature type="transmembrane region" description="Helical" evidence="1">
    <location>
        <begin position="29"/>
        <end position="51"/>
    </location>
</feature>
<gene>
    <name evidence="2" type="ORF">K1W69_08740</name>
</gene>
<protein>
    <submittedName>
        <fullName evidence="2">DUF308 domain-containing protein</fullName>
    </submittedName>
</protein>
<feature type="transmembrane region" description="Helical" evidence="1">
    <location>
        <begin position="57"/>
        <end position="75"/>
    </location>
</feature>
<name>A0AAE2ZMZ4_9HYPH</name>
<feature type="transmembrane region" description="Helical" evidence="1">
    <location>
        <begin position="143"/>
        <end position="161"/>
    </location>
</feature>
<evidence type="ECO:0000256" key="1">
    <source>
        <dbReference type="SAM" id="Phobius"/>
    </source>
</evidence>
<feature type="transmembrane region" description="Helical" evidence="1">
    <location>
        <begin position="110"/>
        <end position="131"/>
    </location>
</feature>
<dbReference type="AlphaFoldDB" id="A0AAE2ZMZ4"/>
<evidence type="ECO:0000313" key="3">
    <source>
        <dbReference type="Proteomes" id="UP001196509"/>
    </source>
</evidence>
<accession>A0AAE2ZMZ4</accession>
<proteinExistence type="predicted"/>
<dbReference type="RefSeq" id="WP_220227994.1">
    <property type="nucleotide sequence ID" value="NZ_JAICBX010000002.1"/>
</dbReference>
<sequence>MTDPVSGGGRRGEFVDNSREVISETMGELWWTFLMRGVLAAILGVIALFWPTESISILLRIAGIFLIIDGAVALFGFRKKAGSQAETVSGVVSALLGVLLLILPTTSARFVFIVIGVWALVRGLVYLVAWWQSPGSDPSRNGARNAGIVAVLAGLVLIFWPGTGLVAIGWVIAIAAFVIAAVMFFLASRFKRVRDRVGMKTVN</sequence>
<dbReference type="Pfam" id="PF03729">
    <property type="entry name" value="DUF308"/>
    <property type="match status" value="3"/>
</dbReference>
<dbReference type="InterPro" id="IPR052712">
    <property type="entry name" value="Acid_resist_chaperone_HdeD"/>
</dbReference>
<keyword evidence="1" id="KW-1133">Transmembrane helix</keyword>
<dbReference type="InterPro" id="IPR005325">
    <property type="entry name" value="DUF308_memb"/>
</dbReference>
<dbReference type="EMBL" id="JAICBX010000002">
    <property type="protein sequence ID" value="MBW8637273.1"/>
    <property type="molecule type" value="Genomic_DNA"/>
</dbReference>
<dbReference type="PANTHER" id="PTHR34989:SF1">
    <property type="entry name" value="PROTEIN HDED"/>
    <property type="match status" value="1"/>
</dbReference>
<reference evidence="2" key="1">
    <citation type="submission" date="2021-08" db="EMBL/GenBank/DDBJ databases">
        <title>Hoeflea bacterium WL0058 sp. nov., isolated from the sediment.</title>
        <authorList>
            <person name="Wang L."/>
            <person name="Zhang D."/>
        </authorList>
    </citation>
    <scope>NUCLEOTIDE SEQUENCE</scope>
    <source>
        <strain evidence="2">WL0058</strain>
    </source>
</reference>